<evidence type="ECO:0000256" key="1">
    <source>
        <dbReference type="ARBA" id="ARBA00023015"/>
    </source>
</evidence>
<evidence type="ECO:0000259" key="3">
    <source>
        <dbReference type="PROSITE" id="PS51078"/>
    </source>
</evidence>
<evidence type="ECO:0000256" key="2">
    <source>
        <dbReference type="ARBA" id="ARBA00023163"/>
    </source>
</evidence>
<name>A0ABT7M7K9_9PSEU</name>
<dbReference type="SUPFAM" id="SSF55781">
    <property type="entry name" value="GAF domain-like"/>
    <property type="match status" value="1"/>
</dbReference>
<dbReference type="InterPro" id="IPR029016">
    <property type="entry name" value="GAF-like_dom_sf"/>
</dbReference>
<keyword evidence="2" id="KW-0804">Transcription</keyword>
<keyword evidence="1" id="KW-0805">Transcription regulation</keyword>
<keyword evidence="5" id="KW-1185">Reference proteome</keyword>
<sequence length="248" mass="26807">MTTATPPGMLRALRLFAANPDGLDLRRAGRHLGRAAEAARESVDALVAGGYVEQTPTGSYRMRPGPSGGDGPVRRASEVPTMLADAVTELHRRTRARAYLAEWTDDDHVDLLDARGHERLARIPELPARVPPSMAHAVAAAKVLMAFSSARRSRLEGGTWTRFTASTITDPTTLDVELAAIRRDGYALDREEFAEGFSCVAAPVADPGGRVAACLAVSMPTRQLATCHAETVRAVTEVARTAHRLWYR</sequence>
<dbReference type="PANTHER" id="PTHR30136">
    <property type="entry name" value="HELIX-TURN-HELIX TRANSCRIPTIONAL REGULATOR, ICLR FAMILY"/>
    <property type="match status" value="1"/>
</dbReference>
<organism evidence="4 5">
    <name type="scientific">Actinomycetospora termitidis</name>
    <dbReference type="NCBI Taxonomy" id="3053470"/>
    <lineage>
        <taxon>Bacteria</taxon>
        <taxon>Bacillati</taxon>
        <taxon>Actinomycetota</taxon>
        <taxon>Actinomycetes</taxon>
        <taxon>Pseudonocardiales</taxon>
        <taxon>Pseudonocardiaceae</taxon>
        <taxon>Actinomycetospora</taxon>
    </lineage>
</organism>
<reference evidence="4 5" key="1">
    <citation type="submission" date="2023-06" db="EMBL/GenBank/DDBJ databases">
        <title>Actinomycetospora Odt1-22.</title>
        <authorList>
            <person name="Supong K."/>
        </authorList>
    </citation>
    <scope>NUCLEOTIDE SEQUENCE [LARGE SCALE GENOMIC DNA]</scope>
    <source>
        <strain evidence="4 5">Odt1-22</strain>
    </source>
</reference>
<dbReference type="InterPro" id="IPR036388">
    <property type="entry name" value="WH-like_DNA-bd_sf"/>
</dbReference>
<feature type="domain" description="IclR-ED" evidence="3">
    <location>
        <begin position="64"/>
        <end position="248"/>
    </location>
</feature>
<proteinExistence type="predicted"/>
<gene>
    <name evidence="4" type="ORF">QRT03_11890</name>
</gene>
<dbReference type="Gene3D" id="1.10.10.10">
    <property type="entry name" value="Winged helix-like DNA-binding domain superfamily/Winged helix DNA-binding domain"/>
    <property type="match status" value="1"/>
</dbReference>
<dbReference type="PANTHER" id="PTHR30136:SF35">
    <property type="entry name" value="HTH-TYPE TRANSCRIPTIONAL REGULATOR RV1719"/>
    <property type="match status" value="1"/>
</dbReference>
<dbReference type="PROSITE" id="PS51078">
    <property type="entry name" value="ICLR_ED"/>
    <property type="match status" value="1"/>
</dbReference>
<evidence type="ECO:0000313" key="5">
    <source>
        <dbReference type="Proteomes" id="UP001231924"/>
    </source>
</evidence>
<evidence type="ECO:0000313" key="4">
    <source>
        <dbReference type="EMBL" id="MDL5156664.1"/>
    </source>
</evidence>
<dbReference type="Gene3D" id="3.30.450.40">
    <property type="match status" value="1"/>
</dbReference>
<dbReference type="EMBL" id="JASVWF010000002">
    <property type="protein sequence ID" value="MDL5156664.1"/>
    <property type="molecule type" value="Genomic_DNA"/>
</dbReference>
<dbReference type="Proteomes" id="UP001231924">
    <property type="component" value="Unassembled WGS sequence"/>
</dbReference>
<dbReference type="InterPro" id="IPR050707">
    <property type="entry name" value="HTH_MetabolicPath_Reg"/>
</dbReference>
<dbReference type="Pfam" id="PF01614">
    <property type="entry name" value="IclR_C"/>
    <property type="match status" value="1"/>
</dbReference>
<dbReference type="RefSeq" id="WP_286052988.1">
    <property type="nucleotide sequence ID" value="NZ_JASVWF010000002.1"/>
</dbReference>
<protein>
    <submittedName>
        <fullName evidence="4">IclR family transcriptional regulator C-terminal domain-containing protein</fullName>
    </submittedName>
</protein>
<comment type="caution">
    <text evidence="4">The sequence shown here is derived from an EMBL/GenBank/DDBJ whole genome shotgun (WGS) entry which is preliminary data.</text>
</comment>
<dbReference type="InterPro" id="IPR014757">
    <property type="entry name" value="Tscrpt_reg_IclR_C"/>
</dbReference>
<accession>A0ABT7M7K9</accession>